<dbReference type="InterPro" id="IPR026565">
    <property type="entry name" value="PPDK_reg"/>
</dbReference>
<dbReference type="AlphaFoldDB" id="A0A8J7TM91"/>
<dbReference type="GO" id="GO:0005524">
    <property type="term" value="F:ATP binding"/>
    <property type="evidence" value="ECO:0007669"/>
    <property type="project" value="InterPro"/>
</dbReference>
<evidence type="ECO:0000313" key="7">
    <source>
        <dbReference type="Proteomes" id="UP000664277"/>
    </source>
</evidence>
<dbReference type="NCBIfam" id="NF003742">
    <property type="entry name" value="PRK05339.1"/>
    <property type="match status" value="1"/>
</dbReference>
<evidence type="ECO:0000256" key="4">
    <source>
        <dbReference type="ARBA" id="ARBA00022777"/>
    </source>
</evidence>
<keyword evidence="4 5" id="KW-0418">Kinase</keyword>
<comment type="function">
    <text evidence="5">Bifunctional serine/threonine kinase and phosphorylase involved in the regulation of the pyruvate, phosphate dikinase (PPDK) by catalyzing its phosphorylation/dephosphorylation.</text>
</comment>
<dbReference type="GO" id="GO:0016776">
    <property type="term" value="F:phosphotransferase activity, phosphate group as acceptor"/>
    <property type="evidence" value="ECO:0007669"/>
    <property type="project" value="UniProtKB-UniRule"/>
</dbReference>
<dbReference type="Proteomes" id="UP000664277">
    <property type="component" value="Unassembled WGS sequence"/>
</dbReference>
<feature type="binding site" evidence="5">
    <location>
        <begin position="164"/>
        <end position="171"/>
    </location>
    <ligand>
        <name>ADP</name>
        <dbReference type="ChEBI" id="CHEBI:456216"/>
    </ligand>
</feature>
<comment type="caution">
    <text evidence="6">The sequence shown here is derived from an EMBL/GenBank/DDBJ whole genome shotgun (WGS) entry which is preliminary data.</text>
</comment>
<name>A0A8J7TM91_9BACT</name>
<evidence type="ECO:0000256" key="1">
    <source>
        <dbReference type="ARBA" id="ARBA00022527"/>
    </source>
</evidence>
<dbReference type="PANTHER" id="PTHR31756:SF3">
    <property type="entry name" value="PYRUVATE, PHOSPHATE DIKINASE REGULATORY PROTEIN 1, CHLOROPLASTIC"/>
    <property type="match status" value="1"/>
</dbReference>
<protein>
    <recommendedName>
        <fullName evidence="5">Putative pyruvate, phosphate dikinase regulatory protein</fullName>
        <shortName evidence="5">PPDK regulatory protein</shortName>
        <ecNumber evidence="5">2.7.11.32</ecNumber>
        <ecNumber evidence="5">2.7.4.27</ecNumber>
    </recommendedName>
</protein>
<accession>A0A8J7TM91</accession>
<dbReference type="HAMAP" id="MF_00921">
    <property type="entry name" value="PDRP"/>
    <property type="match status" value="1"/>
</dbReference>
<evidence type="ECO:0000256" key="5">
    <source>
        <dbReference type="HAMAP-Rule" id="MF_00921"/>
    </source>
</evidence>
<comment type="catalytic activity">
    <reaction evidence="5">
        <text>N(tele)-phospho-L-histidyl/L-threonyl-[pyruvate, phosphate dikinase] + ADP = N(tele)-phospho-L-histidyl/O-phospho-L-threonyl-[pyruvate, phosphate dikinase] + AMP + H(+)</text>
        <dbReference type="Rhea" id="RHEA:43692"/>
        <dbReference type="Rhea" id="RHEA-COMP:10650"/>
        <dbReference type="Rhea" id="RHEA-COMP:10651"/>
        <dbReference type="ChEBI" id="CHEBI:15378"/>
        <dbReference type="ChEBI" id="CHEBI:30013"/>
        <dbReference type="ChEBI" id="CHEBI:61977"/>
        <dbReference type="ChEBI" id="CHEBI:83586"/>
        <dbReference type="ChEBI" id="CHEBI:456215"/>
        <dbReference type="ChEBI" id="CHEBI:456216"/>
        <dbReference type="EC" id="2.7.11.32"/>
    </reaction>
</comment>
<dbReference type="EMBL" id="JAFLCK010000027">
    <property type="protein sequence ID" value="MBN8661900.1"/>
    <property type="molecule type" value="Genomic_DNA"/>
</dbReference>
<evidence type="ECO:0000256" key="3">
    <source>
        <dbReference type="ARBA" id="ARBA00022741"/>
    </source>
</evidence>
<sequence length="286" mass="31945">MSRLEGQAEFRLPQGTSDLVIFTMSDSSGETAEAVARAALVQFEPGKASIYRLPQVRSSMQIPQLVKEIASNRAIIAYTLVLPEYRETLEAEANKYKIPTIDLLGPLINRIANLSGASPLSQPGRLHLLDETYFRRIEAVDFAIRFDDGKNPDGILQADVVLIGVSRTSKTPNCMYLAHHYGLKAANVPLIYGVEPPLSLFQVNPRKIFGLHIDPYLLQEIRTTRAQVLGMPGVSDYADPDKIMQEVRNARKLFRELKCHIIDVSAKAIEETSSEIFLLVREQQPN</sequence>
<dbReference type="PANTHER" id="PTHR31756">
    <property type="entry name" value="PYRUVATE, PHOSPHATE DIKINASE REGULATORY PROTEIN 1, CHLOROPLASTIC"/>
    <property type="match status" value="1"/>
</dbReference>
<keyword evidence="3 5" id="KW-0547">Nucleotide-binding</keyword>
<dbReference type="InterPro" id="IPR005177">
    <property type="entry name" value="Kinase-pyrophosphorylase"/>
</dbReference>
<dbReference type="GO" id="GO:0043531">
    <property type="term" value="F:ADP binding"/>
    <property type="evidence" value="ECO:0007669"/>
    <property type="project" value="UniProtKB-UniRule"/>
</dbReference>
<comment type="catalytic activity">
    <reaction evidence="5">
        <text>N(tele)-phospho-L-histidyl/O-phospho-L-threonyl-[pyruvate, phosphate dikinase] + phosphate + H(+) = N(tele)-phospho-L-histidyl/L-threonyl-[pyruvate, phosphate dikinase] + diphosphate</text>
        <dbReference type="Rhea" id="RHEA:43696"/>
        <dbReference type="Rhea" id="RHEA-COMP:10650"/>
        <dbReference type="Rhea" id="RHEA-COMP:10651"/>
        <dbReference type="ChEBI" id="CHEBI:15378"/>
        <dbReference type="ChEBI" id="CHEBI:30013"/>
        <dbReference type="ChEBI" id="CHEBI:33019"/>
        <dbReference type="ChEBI" id="CHEBI:43474"/>
        <dbReference type="ChEBI" id="CHEBI:61977"/>
        <dbReference type="ChEBI" id="CHEBI:83586"/>
        <dbReference type="EC" id="2.7.4.27"/>
    </reaction>
</comment>
<keyword evidence="2 5" id="KW-0808">Transferase</keyword>
<evidence type="ECO:0000256" key="2">
    <source>
        <dbReference type="ARBA" id="ARBA00022679"/>
    </source>
</evidence>
<dbReference type="EC" id="2.7.4.27" evidence="5"/>
<gene>
    <name evidence="6" type="ORF">J0M35_16150</name>
</gene>
<proteinExistence type="inferred from homology"/>
<comment type="similarity">
    <text evidence="5">Belongs to the pyruvate, phosphate/water dikinase regulatory protein family. PDRP subfamily.</text>
</comment>
<dbReference type="Pfam" id="PF03618">
    <property type="entry name" value="Kinase-PPPase"/>
    <property type="match status" value="1"/>
</dbReference>
<evidence type="ECO:0000313" key="6">
    <source>
        <dbReference type="EMBL" id="MBN8661900.1"/>
    </source>
</evidence>
<reference evidence="6" key="1">
    <citation type="submission" date="2021-02" db="EMBL/GenBank/DDBJ databases">
        <title>Genome-Resolved Metagenomics of a Microbial Community Performing Photosynthetic Biological Nutrient Removal.</title>
        <authorList>
            <person name="Mcdaniel E.A."/>
        </authorList>
    </citation>
    <scope>NUCLEOTIDE SEQUENCE</scope>
    <source>
        <strain evidence="6">UWPOB_OBS1</strain>
    </source>
</reference>
<dbReference type="GO" id="GO:0004674">
    <property type="term" value="F:protein serine/threonine kinase activity"/>
    <property type="evidence" value="ECO:0007669"/>
    <property type="project" value="UniProtKB-UniRule"/>
</dbReference>
<dbReference type="EC" id="2.7.11.32" evidence="5"/>
<organism evidence="6 7">
    <name type="scientific">Candidatus Obscuribacter phosphatis</name>
    <dbReference type="NCBI Taxonomy" id="1906157"/>
    <lineage>
        <taxon>Bacteria</taxon>
        <taxon>Bacillati</taxon>
        <taxon>Candidatus Melainabacteria</taxon>
        <taxon>Candidatus Obscuribacterales</taxon>
        <taxon>Candidatus Obscuribacteraceae</taxon>
        <taxon>Candidatus Obscuribacter</taxon>
    </lineage>
</organism>
<keyword evidence="1 5" id="KW-0723">Serine/threonine-protein kinase</keyword>